<name>A0A1I1VB73_9BACT</name>
<dbReference type="SUPFAM" id="SSF51395">
    <property type="entry name" value="FMN-linked oxidoreductases"/>
    <property type="match status" value="1"/>
</dbReference>
<dbReference type="RefSeq" id="WP_010527918.1">
    <property type="nucleotide sequence ID" value="NZ_AFSL01000065.1"/>
</dbReference>
<dbReference type="Pfam" id="PF01180">
    <property type="entry name" value="DHO_dh"/>
    <property type="match status" value="1"/>
</dbReference>
<evidence type="ECO:0000256" key="5">
    <source>
        <dbReference type="ARBA" id="ARBA00022975"/>
    </source>
</evidence>
<dbReference type="GO" id="GO:0006207">
    <property type="term" value="P:'de novo' pyrimidine nucleobase biosynthetic process"/>
    <property type="evidence" value="ECO:0007669"/>
    <property type="project" value="TreeGrafter"/>
</dbReference>
<sequence length="336" mass="37858">MDLSTHYMGIPLKNPLMVGASNLVTNLETVKKIESAGASAIVFKTLFEEQINLEAAELEDELHEYDERHAEMVNLFPNVQHAGPRAHLLALKELKETVSIPVIASLNCIFDSTWVEYAEALAKTGVDGLELNFYNTITDANKTPLEIESTRINILKKIKRVVDIPVAIKLSPFYTNVLEFINRLSEDGADAFVLFNRLFQPDINIWKESFEMPYNLSHKGDNRLSIRYAGLLHGHLQANIAANTGILDGDDLIAVLLAGADAAQVVSTIYRNGVDQISKMLDELTEWMKEKGYKSIDDFKGKMSHSRINEPYAYKRGQYVDFLMKSNEYAKKYPLP</sequence>
<evidence type="ECO:0000259" key="8">
    <source>
        <dbReference type="Pfam" id="PF01180"/>
    </source>
</evidence>
<comment type="pathway">
    <text evidence="2">Pyrimidine metabolism; UMP biosynthesis via de novo pathway.</text>
</comment>
<keyword evidence="5" id="KW-0665">Pyrimidine biosynthesis</keyword>
<gene>
    <name evidence="9" type="ORF">SAMN05444380_102108</name>
</gene>
<dbReference type="OrthoDB" id="9794954at2"/>
<accession>A0A1I1VB73</accession>
<dbReference type="InterPro" id="IPR012135">
    <property type="entry name" value="Dihydroorotate_DH_1_2"/>
</dbReference>
<proteinExistence type="predicted"/>
<evidence type="ECO:0000256" key="2">
    <source>
        <dbReference type="ARBA" id="ARBA00004725"/>
    </source>
</evidence>
<keyword evidence="6" id="KW-0560">Oxidoreductase</keyword>
<evidence type="ECO:0000313" key="10">
    <source>
        <dbReference type="Proteomes" id="UP000181976"/>
    </source>
</evidence>
<dbReference type="UniPathway" id="UPA00070"/>
<evidence type="ECO:0000313" key="9">
    <source>
        <dbReference type="EMBL" id="SFD80227.1"/>
    </source>
</evidence>
<dbReference type="GO" id="GO:0005737">
    <property type="term" value="C:cytoplasm"/>
    <property type="evidence" value="ECO:0007669"/>
    <property type="project" value="InterPro"/>
</dbReference>
<dbReference type="InterPro" id="IPR005720">
    <property type="entry name" value="Dihydroorotate_DH_cat"/>
</dbReference>
<dbReference type="eggNOG" id="COG0167">
    <property type="taxonomic scope" value="Bacteria"/>
</dbReference>
<protein>
    <submittedName>
        <fullName evidence="9">Dihydroorotate dehydrogenase (Fumarate)</fullName>
    </submittedName>
</protein>
<dbReference type="InterPro" id="IPR013785">
    <property type="entry name" value="Aldolase_TIM"/>
</dbReference>
<dbReference type="PANTHER" id="PTHR48109:SF3">
    <property type="entry name" value="SLL0744 PROTEIN"/>
    <property type="match status" value="1"/>
</dbReference>
<evidence type="ECO:0000256" key="6">
    <source>
        <dbReference type="ARBA" id="ARBA00023002"/>
    </source>
</evidence>
<dbReference type="AlphaFoldDB" id="A0A1I1VB73"/>
<dbReference type="EMBL" id="FONA01000002">
    <property type="protein sequence ID" value="SFD80227.1"/>
    <property type="molecule type" value="Genomic_DNA"/>
</dbReference>
<organism evidence="9 10">
    <name type="scientific">Thermophagus xiamenensis</name>
    <dbReference type="NCBI Taxonomy" id="385682"/>
    <lineage>
        <taxon>Bacteria</taxon>
        <taxon>Pseudomonadati</taxon>
        <taxon>Bacteroidota</taxon>
        <taxon>Bacteroidia</taxon>
        <taxon>Marinilabiliales</taxon>
        <taxon>Marinilabiliaceae</taxon>
        <taxon>Thermophagus</taxon>
    </lineage>
</organism>
<dbReference type="Proteomes" id="UP000181976">
    <property type="component" value="Unassembled WGS sequence"/>
</dbReference>
<dbReference type="GO" id="GO:0044205">
    <property type="term" value="P:'de novo' UMP biosynthetic process"/>
    <property type="evidence" value="ECO:0007669"/>
    <property type="project" value="UniProtKB-UniPathway"/>
</dbReference>
<comment type="cofactor">
    <cofactor evidence="1">
        <name>FMN</name>
        <dbReference type="ChEBI" id="CHEBI:58210"/>
    </cofactor>
</comment>
<dbReference type="PANTHER" id="PTHR48109">
    <property type="entry name" value="DIHYDROOROTATE DEHYDROGENASE (QUINONE), MITOCHONDRIAL-RELATED"/>
    <property type="match status" value="1"/>
</dbReference>
<dbReference type="GO" id="GO:0004152">
    <property type="term" value="F:dihydroorotate dehydrogenase activity"/>
    <property type="evidence" value="ECO:0007669"/>
    <property type="project" value="InterPro"/>
</dbReference>
<dbReference type="InParanoid" id="A0A1I1VB73"/>
<evidence type="ECO:0000256" key="1">
    <source>
        <dbReference type="ARBA" id="ARBA00001917"/>
    </source>
</evidence>
<keyword evidence="10" id="KW-1185">Reference proteome</keyword>
<evidence type="ECO:0000256" key="7">
    <source>
        <dbReference type="SAM" id="Coils"/>
    </source>
</evidence>
<dbReference type="InterPro" id="IPR050074">
    <property type="entry name" value="DHO_dehydrogenase"/>
</dbReference>
<keyword evidence="4" id="KW-0288">FMN</keyword>
<evidence type="ECO:0000256" key="3">
    <source>
        <dbReference type="ARBA" id="ARBA00022630"/>
    </source>
</evidence>
<dbReference type="STRING" id="385682.SAMN05444380_102108"/>
<reference evidence="9 10" key="1">
    <citation type="submission" date="2016-10" db="EMBL/GenBank/DDBJ databases">
        <authorList>
            <person name="de Groot N.N."/>
        </authorList>
    </citation>
    <scope>NUCLEOTIDE SEQUENCE [LARGE SCALE GENOMIC DNA]</scope>
    <source>
        <strain evidence="9 10">DSM 19012</strain>
    </source>
</reference>
<dbReference type="NCBIfam" id="NF005741">
    <property type="entry name" value="PRK07565.1"/>
    <property type="match status" value="1"/>
</dbReference>
<dbReference type="PIRSF" id="PIRSF000164">
    <property type="entry name" value="DHO_oxidase"/>
    <property type="match status" value="1"/>
</dbReference>
<keyword evidence="3" id="KW-0285">Flavoprotein</keyword>
<evidence type="ECO:0000256" key="4">
    <source>
        <dbReference type="ARBA" id="ARBA00022643"/>
    </source>
</evidence>
<keyword evidence="7" id="KW-0175">Coiled coil</keyword>
<feature type="coiled-coil region" evidence="7">
    <location>
        <begin position="48"/>
        <end position="75"/>
    </location>
</feature>
<feature type="domain" description="Dihydroorotate dehydrogenase catalytic" evidence="8">
    <location>
        <begin position="4"/>
        <end position="288"/>
    </location>
</feature>
<dbReference type="Gene3D" id="3.20.20.70">
    <property type="entry name" value="Aldolase class I"/>
    <property type="match status" value="1"/>
</dbReference>